<comment type="catalytic activity">
    <reaction evidence="7">
        <text>tRNA(Asn) + L-asparagine + ATP = L-asparaginyl-tRNA(Asn) + AMP + diphosphate + H(+)</text>
        <dbReference type="Rhea" id="RHEA:11180"/>
        <dbReference type="Rhea" id="RHEA-COMP:9659"/>
        <dbReference type="Rhea" id="RHEA-COMP:9674"/>
        <dbReference type="ChEBI" id="CHEBI:15378"/>
        <dbReference type="ChEBI" id="CHEBI:30616"/>
        <dbReference type="ChEBI" id="CHEBI:33019"/>
        <dbReference type="ChEBI" id="CHEBI:58048"/>
        <dbReference type="ChEBI" id="CHEBI:78442"/>
        <dbReference type="ChEBI" id="CHEBI:78515"/>
        <dbReference type="ChEBI" id="CHEBI:456215"/>
        <dbReference type="EC" id="6.1.1.22"/>
    </reaction>
</comment>
<dbReference type="PANTHER" id="PTHR22594:SF34">
    <property type="entry name" value="ASPARAGINE--TRNA LIGASE, MITOCHONDRIAL-RELATED"/>
    <property type="match status" value="1"/>
</dbReference>
<keyword evidence="7" id="KW-0963">Cytoplasm</keyword>
<comment type="similarity">
    <text evidence="1 7">Belongs to the class-II aminoacyl-tRNA synthetase family.</text>
</comment>
<dbReference type="InterPro" id="IPR002312">
    <property type="entry name" value="Asp/Asn-tRNA-synth_IIb"/>
</dbReference>
<dbReference type="EC" id="6.1.1.22" evidence="7"/>
<dbReference type="GO" id="GO:0016740">
    <property type="term" value="F:transferase activity"/>
    <property type="evidence" value="ECO:0007669"/>
    <property type="project" value="UniProtKB-ARBA"/>
</dbReference>
<keyword evidence="5 7" id="KW-0648">Protein biosynthesis</keyword>
<dbReference type="AlphaFoldDB" id="A0A938WYW7"/>
<dbReference type="RefSeq" id="WP_204908273.1">
    <property type="nucleotide sequence ID" value="NZ_JACJLV010000008.1"/>
</dbReference>
<keyword evidence="4 7" id="KW-0067">ATP-binding</keyword>
<dbReference type="InterPro" id="IPR004364">
    <property type="entry name" value="Aa-tRNA-synt_II"/>
</dbReference>
<gene>
    <name evidence="7 9" type="primary">asnS</name>
    <name evidence="9" type="ORF">H6A13_03720</name>
</gene>
<dbReference type="Pfam" id="PF01336">
    <property type="entry name" value="tRNA_anti-codon"/>
    <property type="match status" value="1"/>
</dbReference>
<dbReference type="Pfam" id="PF00152">
    <property type="entry name" value="tRNA-synt_2"/>
    <property type="match status" value="1"/>
</dbReference>
<dbReference type="SUPFAM" id="SSF50249">
    <property type="entry name" value="Nucleic acid-binding proteins"/>
    <property type="match status" value="1"/>
</dbReference>
<dbReference type="PROSITE" id="PS50862">
    <property type="entry name" value="AA_TRNA_LIGASE_II"/>
    <property type="match status" value="1"/>
</dbReference>
<dbReference type="GO" id="GO:0003676">
    <property type="term" value="F:nucleic acid binding"/>
    <property type="evidence" value="ECO:0007669"/>
    <property type="project" value="InterPro"/>
</dbReference>
<evidence type="ECO:0000256" key="1">
    <source>
        <dbReference type="ARBA" id="ARBA00008226"/>
    </source>
</evidence>
<keyword evidence="10" id="KW-1185">Reference proteome</keyword>
<evidence type="ECO:0000256" key="5">
    <source>
        <dbReference type="ARBA" id="ARBA00022917"/>
    </source>
</evidence>
<dbReference type="Proteomes" id="UP000713880">
    <property type="component" value="Unassembled WGS sequence"/>
</dbReference>
<evidence type="ECO:0000259" key="8">
    <source>
        <dbReference type="PROSITE" id="PS50862"/>
    </source>
</evidence>
<dbReference type="PANTHER" id="PTHR22594">
    <property type="entry name" value="ASPARTYL/LYSYL-TRNA SYNTHETASE"/>
    <property type="match status" value="1"/>
</dbReference>
<sequence length="466" mass="53357">MSKECTKIKELFSAQDAHIGHEVTVRGWIRNHRKQKNMGFIELYDGSCFQSLQLVYTTESDKDGRLKTLHNGACIEAAGTVQQGFQKELIELNLSHVTLLGDCPEDYPLQPKRHSLEFLREQAYLRPRTRLFQAVFRIRSVAAQSIHAYFADRGFLYVNTPLITANDAEGAGNTFTVTTLDITGIKEQAKKASEEIFKQDFFGIPASLAVTGQLEAETFAMAFGDVYTFGPTFRAENSNTKTHMAEFWMVEPEMAFCDLDRLMDVEEDFLKTILGQIMKQCKEELTFLEGFTKLPLRERMQAVIDSNIVRIRHEDAIRILKESGESFEFEPEYGEDTAKEHEKYLTEKYFHAPVFIYDWPKDIKAFYMYQNDDGKTVGAVDLLVPGAGELMGGSQREVRYDRLLARMQELGISTDSLDWYLNLRKYGSCDHSGFGMGFERLLMYVTGMENIRDVIPFHRTPGSCEY</sequence>
<reference evidence="9" key="1">
    <citation type="submission" date="2020-08" db="EMBL/GenBank/DDBJ databases">
        <authorList>
            <person name="Cejkova D."/>
            <person name="Kubasova T."/>
            <person name="Jahodarova E."/>
            <person name="Rychlik I."/>
        </authorList>
    </citation>
    <scope>NUCLEOTIDE SEQUENCE</scope>
    <source>
        <strain evidence="9">An420c</strain>
    </source>
</reference>
<evidence type="ECO:0000256" key="2">
    <source>
        <dbReference type="ARBA" id="ARBA00022598"/>
    </source>
</evidence>
<dbReference type="InterPro" id="IPR012340">
    <property type="entry name" value="NA-bd_OB-fold"/>
</dbReference>
<comment type="subunit">
    <text evidence="7">Homodimer.</text>
</comment>
<keyword evidence="3 7" id="KW-0547">Nucleotide-binding</keyword>
<dbReference type="GO" id="GO:0004816">
    <property type="term" value="F:asparagine-tRNA ligase activity"/>
    <property type="evidence" value="ECO:0007669"/>
    <property type="project" value="UniProtKB-UniRule"/>
</dbReference>
<dbReference type="NCBIfam" id="NF003037">
    <property type="entry name" value="PRK03932.1"/>
    <property type="match status" value="1"/>
</dbReference>
<evidence type="ECO:0000256" key="3">
    <source>
        <dbReference type="ARBA" id="ARBA00022741"/>
    </source>
</evidence>
<dbReference type="HAMAP" id="MF_00534">
    <property type="entry name" value="Asn_tRNA_synth"/>
    <property type="match status" value="1"/>
</dbReference>
<feature type="domain" description="Aminoacyl-transfer RNA synthetases class-II family profile" evidence="8">
    <location>
        <begin position="136"/>
        <end position="456"/>
    </location>
</feature>
<dbReference type="NCBIfam" id="TIGR00457">
    <property type="entry name" value="asnS"/>
    <property type="match status" value="1"/>
</dbReference>
<dbReference type="InterPro" id="IPR006195">
    <property type="entry name" value="aa-tRNA-synth_II"/>
</dbReference>
<reference evidence="9" key="2">
    <citation type="journal article" date="2021" name="Sci. Rep.">
        <title>The distribution of antibiotic resistance genes in chicken gut microbiota commensals.</title>
        <authorList>
            <person name="Juricova H."/>
            <person name="Matiasovicova J."/>
            <person name="Kubasova T."/>
            <person name="Cejkova D."/>
            <person name="Rychlik I."/>
        </authorList>
    </citation>
    <scope>NUCLEOTIDE SEQUENCE</scope>
    <source>
        <strain evidence="9">An420c</strain>
    </source>
</reference>
<accession>A0A938WYW7</accession>
<comment type="caution">
    <text evidence="9">The sequence shown here is derived from an EMBL/GenBank/DDBJ whole genome shotgun (WGS) entry which is preliminary data.</text>
</comment>
<dbReference type="FunFam" id="3.30.930.10:FF:000016">
    <property type="entry name" value="Asparagine--tRNA ligase"/>
    <property type="match status" value="1"/>
</dbReference>
<dbReference type="GO" id="GO:0140096">
    <property type="term" value="F:catalytic activity, acting on a protein"/>
    <property type="evidence" value="ECO:0007669"/>
    <property type="project" value="UniProtKB-ARBA"/>
</dbReference>
<evidence type="ECO:0000313" key="10">
    <source>
        <dbReference type="Proteomes" id="UP000713880"/>
    </source>
</evidence>
<organism evidence="9 10">
    <name type="scientific">Mordavella massiliensis</name>
    <dbReference type="NCBI Taxonomy" id="1871024"/>
    <lineage>
        <taxon>Bacteria</taxon>
        <taxon>Bacillati</taxon>
        <taxon>Bacillota</taxon>
        <taxon>Clostridia</taxon>
        <taxon>Eubacteriales</taxon>
        <taxon>Clostridiaceae</taxon>
        <taxon>Mordavella</taxon>
    </lineage>
</organism>
<name>A0A938WYW7_9CLOT</name>
<dbReference type="CDD" id="cd00776">
    <property type="entry name" value="AsxRS_core"/>
    <property type="match status" value="1"/>
</dbReference>
<dbReference type="Gene3D" id="3.30.930.10">
    <property type="entry name" value="Bira Bifunctional Protein, Domain 2"/>
    <property type="match status" value="1"/>
</dbReference>
<dbReference type="CDD" id="cd04318">
    <property type="entry name" value="EcAsnRS_like_N"/>
    <property type="match status" value="1"/>
</dbReference>
<comment type="subcellular location">
    <subcellularLocation>
        <location evidence="7">Cytoplasm</location>
    </subcellularLocation>
</comment>
<keyword evidence="2 7" id="KW-0436">Ligase</keyword>
<evidence type="ECO:0000256" key="7">
    <source>
        <dbReference type="HAMAP-Rule" id="MF_00534"/>
    </source>
</evidence>
<proteinExistence type="inferred from homology"/>
<dbReference type="GO" id="GO:0006421">
    <property type="term" value="P:asparaginyl-tRNA aminoacylation"/>
    <property type="evidence" value="ECO:0007669"/>
    <property type="project" value="UniProtKB-UniRule"/>
</dbReference>
<evidence type="ECO:0000256" key="4">
    <source>
        <dbReference type="ARBA" id="ARBA00022840"/>
    </source>
</evidence>
<keyword evidence="6 7" id="KW-0030">Aminoacyl-tRNA synthetase</keyword>
<dbReference type="InterPro" id="IPR004522">
    <property type="entry name" value="Asn-tRNA-ligase"/>
</dbReference>
<evidence type="ECO:0000313" key="9">
    <source>
        <dbReference type="EMBL" id="MBM6826216.1"/>
    </source>
</evidence>
<evidence type="ECO:0000256" key="6">
    <source>
        <dbReference type="ARBA" id="ARBA00023146"/>
    </source>
</evidence>
<dbReference type="PRINTS" id="PR01042">
    <property type="entry name" value="TRNASYNTHASP"/>
</dbReference>
<dbReference type="GO" id="GO:0005524">
    <property type="term" value="F:ATP binding"/>
    <property type="evidence" value="ECO:0007669"/>
    <property type="project" value="UniProtKB-UniRule"/>
</dbReference>
<protein>
    <recommendedName>
        <fullName evidence="7">Asparagine--tRNA ligase</fullName>
        <ecNumber evidence="7">6.1.1.22</ecNumber>
    </recommendedName>
    <alternativeName>
        <fullName evidence="7">Asparaginyl-tRNA synthetase</fullName>
        <shortName evidence="7">AsnRS</shortName>
    </alternativeName>
</protein>
<dbReference type="Gene3D" id="2.40.50.140">
    <property type="entry name" value="Nucleic acid-binding proteins"/>
    <property type="match status" value="1"/>
</dbReference>
<dbReference type="InterPro" id="IPR045864">
    <property type="entry name" value="aa-tRNA-synth_II/BPL/LPL"/>
</dbReference>
<dbReference type="GO" id="GO:0005737">
    <property type="term" value="C:cytoplasm"/>
    <property type="evidence" value="ECO:0007669"/>
    <property type="project" value="UniProtKB-SubCell"/>
</dbReference>
<dbReference type="EMBL" id="JACJLV010000008">
    <property type="protein sequence ID" value="MBM6826216.1"/>
    <property type="molecule type" value="Genomic_DNA"/>
</dbReference>
<dbReference type="SUPFAM" id="SSF55681">
    <property type="entry name" value="Class II aaRS and biotin synthetases"/>
    <property type="match status" value="1"/>
</dbReference>
<dbReference type="InterPro" id="IPR004365">
    <property type="entry name" value="NA-bd_OB_tRNA"/>
</dbReference>